<dbReference type="Proteomes" id="UP001595075">
    <property type="component" value="Unassembled WGS sequence"/>
</dbReference>
<dbReference type="PANTHER" id="PTHR15549">
    <property type="entry name" value="PAIRED IMMUNOGLOBULIN-LIKE TYPE 2 RECEPTOR"/>
    <property type="match status" value="1"/>
</dbReference>
<protein>
    <submittedName>
        <fullName evidence="7">Uncharacterized protein</fullName>
    </submittedName>
</protein>
<dbReference type="InterPro" id="IPR051694">
    <property type="entry name" value="Immunoregulatory_rcpt-like"/>
</dbReference>
<evidence type="ECO:0000256" key="3">
    <source>
        <dbReference type="ARBA" id="ARBA00022989"/>
    </source>
</evidence>
<keyword evidence="3 6" id="KW-1133">Transmembrane helix</keyword>
<name>A0ABR4CE50_9HELO</name>
<evidence type="ECO:0000256" key="6">
    <source>
        <dbReference type="SAM" id="Phobius"/>
    </source>
</evidence>
<feature type="region of interest" description="Disordered" evidence="5">
    <location>
        <begin position="89"/>
        <end position="167"/>
    </location>
</feature>
<feature type="compositionally biased region" description="Polar residues" evidence="5">
    <location>
        <begin position="105"/>
        <end position="115"/>
    </location>
</feature>
<feature type="transmembrane region" description="Helical" evidence="6">
    <location>
        <begin position="172"/>
        <end position="196"/>
    </location>
</feature>
<comment type="caution">
    <text evidence="7">The sequence shown here is derived from an EMBL/GenBank/DDBJ whole genome shotgun (WGS) entry which is preliminary data.</text>
</comment>
<evidence type="ECO:0000313" key="7">
    <source>
        <dbReference type="EMBL" id="KAL2068020.1"/>
    </source>
</evidence>
<keyword evidence="4 6" id="KW-0472">Membrane</keyword>
<evidence type="ECO:0000256" key="4">
    <source>
        <dbReference type="ARBA" id="ARBA00023136"/>
    </source>
</evidence>
<proteinExistence type="predicted"/>
<feature type="compositionally biased region" description="Polar residues" evidence="5">
    <location>
        <begin position="127"/>
        <end position="167"/>
    </location>
</feature>
<keyword evidence="8" id="KW-1185">Reference proteome</keyword>
<dbReference type="EMBL" id="JAZHXI010000009">
    <property type="protein sequence ID" value="KAL2068020.1"/>
    <property type="molecule type" value="Genomic_DNA"/>
</dbReference>
<keyword evidence="2 6" id="KW-0812">Transmembrane</keyword>
<dbReference type="PANTHER" id="PTHR15549:SF26">
    <property type="entry name" value="AXIAL BUDDING PATTERN PROTEIN 2-RELATED"/>
    <property type="match status" value="1"/>
</dbReference>
<evidence type="ECO:0000256" key="2">
    <source>
        <dbReference type="ARBA" id="ARBA00022692"/>
    </source>
</evidence>
<gene>
    <name evidence="7" type="ORF">VTL71DRAFT_16118</name>
</gene>
<accession>A0ABR4CE50</accession>
<organism evidence="7 8">
    <name type="scientific">Oculimacula yallundae</name>
    <dbReference type="NCBI Taxonomy" id="86028"/>
    <lineage>
        <taxon>Eukaryota</taxon>
        <taxon>Fungi</taxon>
        <taxon>Dikarya</taxon>
        <taxon>Ascomycota</taxon>
        <taxon>Pezizomycotina</taxon>
        <taxon>Leotiomycetes</taxon>
        <taxon>Helotiales</taxon>
        <taxon>Ploettnerulaceae</taxon>
        <taxon>Oculimacula</taxon>
    </lineage>
</organism>
<evidence type="ECO:0000256" key="5">
    <source>
        <dbReference type="SAM" id="MobiDB-lite"/>
    </source>
</evidence>
<evidence type="ECO:0000256" key="1">
    <source>
        <dbReference type="ARBA" id="ARBA00004167"/>
    </source>
</evidence>
<reference evidence="7 8" key="1">
    <citation type="journal article" date="2024" name="Commun. Biol.">
        <title>Comparative genomic analysis of thermophilic fungi reveals convergent evolutionary adaptations and gene losses.</title>
        <authorList>
            <person name="Steindorff A.S."/>
            <person name="Aguilar-Pontes M.V."/>
            <person name="Robinson A.J."/>
            <person name="Andreopoulos B."/>
            <person name="LaButti K."/>
            <person name="Kuo A."/>
            <person name="Mondo S."/>
            <person name="Riley R."/>
            <person name="Otillar R."/>
            <person name="Haridas S."/>
            <person name="Lipzen A."/>
            <person name="Grimwood J."/>
            <person name="Schmutz J."/>
            <person name="Clum A."/>
            <person name="Reid I.D."/>
            <person name="Moisan M.C."/>
            <person name="Butler G."/>
            <person name="Nguyen T.T.M."/>
            <person name="Dewar K."/>
            <person name="Conant G."/>
            <person name="Drula E."/>
            <person name="Henrissat B."/>
            <person name="Hansel C."/>
            <person name="Singer S."/>
            <person name="Hutchinson M.I."/>
            <person name="de Vries R.P."/>
            <person name="Natvig D.O."/>
            <person name="Powell A.J."/>
            <person name="Tsang A."/>
            <person name="Grigoriev I.V."/>
        </authorList>
    </citation>
    <scope>NUCLEOTIDE SEQUENCE [LARGE SCALE GENOMIC DNA]</scope>
    <source>
        <strain evidence="7 8">CBS 494.80</strain>
    </source>
</reference>
<sequence>MSDTKYCEKELQKILGYVECANFPQGQGETKQICGVFVSQPETPTCANSLKLTPCGTAIATAPSPLCFTEKVTPTSGISPTSSLITSTISGTTSTSVPITSTSSKPVLSTSPQESRTTRDSAPISDEPSSSTASNLPATTDASTNPSAISNGTIPSNPSSPASKKQGITSGAAAGIGIGGALAGAAVAALILFFLFGRYKKRRQQHQPNSFASHLPEYTSDIGRQEKSISTPTKTGVILASLPQPAEDDAIIGELSKLRDSIKNHVQSFYTVTPISTQSLDFGLLGEIANDTGLQVAKLQHLLSTPASQTLALRLCIAWIILSRSDGRGPASTSLLSEEAASVAALISSADYRDSHKAALASKMKVISGALLQTGPGQAQPLQSANLEQRMERAVSIANGFLTPFIDPTTDASKRLRNMQSFVRRASNFAMLLFSQPSSWAFDFGGRNPVRQGSIVVFPGLLETVNEDGMVQQPPRQFYQPEVMVKSALSSPDVGLQMLNIVQI</sequence>
<comment type="subcellular location">
    <subcellularLocation>
        <location evidence="1">Membrane</location>
        <topology evidence="1">Single-pass membrane protein</topology>
    </subcellularLocation>
</comment>
<evidence type="ECO:0000313" key="8">
    <source>
        <dbReference type="Proteomes" id="UP001595075"/>
    </source>
</evidence>
<feature type="compositionally biased region" description="Low complexity" evidence="5">
    <location>
        <begin position="89"/>
        <end position="104"/>
    </location>
</feature>